<comment type="caution">
    <text evidence="3">The sequence shown here is derived from an EMBL/GenBank/DDBJ whole genome shotgun (WGS) entry which is preliminary data.</text>
</comment>
<dbReference type="InterPro" id="IPR011051">
    <property type="entry name" value="RmlC_Cupin_sf"/>
</dbReference>
<sequence length="140" mass="15628">MKKLLIITGILFLGYKLSAQEFDPNKYIIESEKDIGKTQSGPHNGGGESIGYSFFNNVKDFNNVFRKRILKSNSAIGYHTQKEDEVYYVVSGNGQMTLNGKLYNVKSGDAILTRTGSSHGIKNIGKEDLVLIIVYEKMVK</sequence>
<keyword evidence="1" id="KW-0479">Metal-binding</keyword>
<dbReference type="InterPro" id="IPR051610">
    <property type="entry name" value="GPI/OXD"/>
</dbReference>
<evidence type="ECO:0000256" key="1">
    <source>
        <dbReference type="ARBA" id="ARBA00022723"/>
    </source>
</evidence>
<organism evidence="3 4">
    <name type="scientific">Pseudopedobacter beijingensis</name>
    <dbReference type="NCBI Taxonomy" id="1207056"/>
    <lineage>
        <taxon>Bacteria</taxon>
        <taxon>Pseudomonadati</taxon>
        <taxon>Bacteroidota</taxon>
        <taxon>Sphingobacteriia</taxon>
        <taxon>Sphingobacteriales</taxon>
        <taxon>Sphingobacteriaceae</taxon>
        <taxon>Pseudopedobacter</taxon>
    </lineage>
</organism>
<dbReference type="SUPFAM" id="SSF51182">
    <property type="entry name" value="RmlC-like cupins"/>
    <property type="match status" value="1"/>
</dbReference>
<feature type="domain" description="Cupin type-2" evidence="2">
    <location>
        <begin position="75"/>
        <end position="135"/>
    </location>
</feature>
<name>A0ABW4IJ87_9SPHI</name>
<dbReference type="Gene3D" id="2.60.120.10">
    <property type="entry name" value="Jelly Rolls"/>
    <property type="match status" value="1"/>
</dbReference>
<dbReference type="Pfam" id="PF07883">
    <property type="entry name" value="Cupin_2"/>
    <property type="match status" value="1"/>
</dbReference>
<dbReference type="EMBL" id="JBHUDG010000051">
    <property type="protein sequence ID" value="MFD1632049.1"/>
    <property type="molecule type" value="Genomic_DNA"/>
</dbReference>
<dbReference type="RefSeq" id="WP_379664372.1">
    <property type="nucleotide sequence ID" value="NZ_JBHUDG010000051.1"/>
</dbReference>
<proteinExistence type="predicted"/>
<reference evidence="4" key="1">
    <citation type="journal article" date="2019" name="Int. J. Syst. Evol. Microbiol.">
        <title>The Global Catalogue of Microorganisms (GCM) 10K type strain sequencing project: providing services to taxonomists for standard genome sequencing and annotation.</title>
        <authorList>
            <consortium name="The Broad Institute Genomics Platform"/>
            <consortium name="The Broad Institute Genome Sequencing Center for Infectious Disease"/>
            <person name="Wu L."/>
            <person name="Ma J."/>
        </authorList>
    </citation>
    <scope>NUCLEOTIDE SEQUENCE [LARGE SCALE GENOMIC DNA]</scope>
    <source>
        <strain evidence="4">CCUG 53762</strain>
    </source>
</reference>
<dbReference type="PANTHER" id="PTHR35848">
    <property type="entry name" value="OXALATE-BINDING PROTEIN"/>
    <property type="match status" value="1"/>
</dbReference>
<dbReference type="Proteomes" id="UP001597118">
    <property type="component" value="Unassembled WGS sequence"/>
</dbReference>
<accession>A0ABW4IJ87</accession>
<evidence type="ECO:0000313" key="3">
    <source>
        <dbReference type="EMBL" id="MFD1632049.1"/>
    </source>
</evidence>
<protein>
    <submittedName>
        <fullName evidence="3">Cupin domain-containing protein</fullName>
    </submittedName>
</protein>
<dbReference type="PANTHER" id="PTHR35848:SF6">
    <property type="entry name" value="CUPIN TYPE-2 DOMAIN-CONTAINING PROTEIN"/>
    <property type="match status" value="1"/>
</dbReference>
<gene>
    <name evidence="3" type="ORF">ACFSAH_19415</name>
</gene>
<evidence type="ECO:0000259" key="2">
    <source>
        <dbReference type="Pfam" id="PF07883"/>
    </source>
</evidence>
<evidence type="ECO:0000313" key="4">
    <source>
        <dbReference type="Proteomes" id="UP001597118"/>
    </source>
</evidence>
<dbReference type="InterPro" id="IPR013096">
    <property type="entry name" value="Cupin_2"/>
</dbReference>
<dbReference type="InterPro" id="IPR014710">
    <property type="entry name" value="RmlC-like_jellyroll"/>
</dbReference>
<keyword evidence="4" id="KW-1185">Reference proteome</keyword>